<evidence type="ECO:0000256" key="10">
    <source>
        <dbReference type="ARBA" id="ARBA00022691"/>
    </source>
</evidence>
<reference evidence="20 21" key="1">
    <citation type="submission" date="2017-08" db="EMBL/GenBank/DDBJ databases">
        <title>Reclassification of Bisgaard taxon 37 and 44.</title>
        <authorList>
            <person name="Christensen H."/>
        </authorList>
    </citation>
    <scope>NUCLEOTIDE SEQUENCE [LARGE SCALE GENOMIC DNA]</scope>
    <source>
        <strain evidence="20 21">111</strain>
    </source>
</reference>
<evidence type="ECO:0000256" key="5">
    <source>
        <dbReference type="ARBA" id="ARBA00012807"/>
    </source>
</evidence>
<evidence type="ECO:0000259" key="19">
    <source>
        <dbReference type="Pfam" id="PF01746"/>
    </source>
</evidence>
<dbReference type="CDD" id="cd18080">
    <property type="entry name" value="TrmD-like"/>
    <property type="match status" value="1"/>
</dbReference>
<dbReference type="GO" id="GO:0005829">
    <property type="term" value="C:cytosol"/>
    <property type="evidence" value="ECO:0007669"/>
    <property type="project" value="TreeGrafter"/>
</dbReference>
<dbReference type="FunFam" id="1.10.1270.20:FF:000001">
    <property type="entry name" value="tRNA (guanine-N(1)-)-methyltransferase"/>
    <property type="match status" value="1"/>
</dbReference>
<keyword evidence="9 15" id="KW-0808">Transferase</keyword>
<dbReference type="SUPFAM" id="SSF75217">
    <property type="entry name" value="alpha/beta knot"/>
    <property type="match status" value="1"/>
</dbReference>
<dbReference type="PANTHER" id="PTHR46417:SF1">
    <property type="entry name" value="TRNA (GUANINE-N(1)-)-METHYLTRANSFERASE"/>
    <property type="match status" value="1"/>
</dbReference>
<keyword evidence="7 15" id="KW-0963">Cytoplasm</keyword>
<dbReference type="Pfam" id="PF01746">
    <property type="entry name" value="tRNA_m1G_MT"/>
    <property type="match status" value="1"/>
</dbReference>
<dbReference type="Gene3D" id="3.40.1280.10">
    <property type="match status" value="1"/>
</dbReference>
<comment type="caution">
    <text evidence="20">The sequence shown here is derived from an EMBL/GenBank/DDBJ whole genome shotgun (WGS) entry which is preliminary data.</text>
</comment>
<evidence type="ECO:0000256" key="14">
    <source>
        <dbReference type="ARBA" id="ARBA00047783"/>
    </source>
</evidence>
<feature type="domain" description="tRNA methyltransferase TRMD/TRM10-type" evidence="19">
    <location>
        <begin position="5"/>
        <end position="232"/>
    </location>
</feature>
<evidence type="ECO:0000256" key="12">
    <source>
        <dbReference type="ARBA" id="ARBA00029736"/>
    </source>
</evidence>
<name>A0A3A1YNX2_9GAMM</name>
<evidence type="ECO:0000256" key="17">
    <source>
        <dbReference type="RuleBase" id="RU003464"/>
    </source>
</evidence>
<dbReference type="RefSeq" id="WP_119530219.1">
    <property type="nucleotide sequence ID" value="NZ_JBHSSP010000010.1"/>
</dbReference>
<evidence type="ECO:0000313" key="21">
    <source>
        <dbReference type="Proteomes" id="UP000265916"/>
    </source>
</evidence>
<evidence type="ECO:0000256" key="8">
    <source>
        <dbReference type="ARBA" id="ARBA00022603"/>
    </source>
</evidence>
<dbReference type="NCBIfam" id="NF000648">
    <property type="entry name" value="PRK00026.1"/>
    <property type="match status" value="1"/>
</dbReference>
<dbReference type="GO" id="GO:0002939">
    <property type="term" value="P:tRNA N1-guanine methylation"/>
    <property type="evidence" value="ECO:0007669"/>
    <property type="project" value="TreeGrafter"/>
</dbReference>
<dbReference type="NCBIfam" id="TIGR00088">
    <property type="entry name" value="trmD"/>
    <property type="match status" value="1"/>
</dbReference>
<protein>
    <recommendedName>
        <fullName evidence="6 15">tRNA (guanine-N(1)-)-methyltransferase</fullName>
        <ecNumber evidence="5 15">2.1.1.228</ecNumber>
    </recommendedName>
    <alternativeName>
        <fullName evidence="12 15">M1G-methyltransferase</fullName>
    </alternativeName>
    <alternativeName>
        <fullName evidence="13 15">tRNA [GM37] methyltransferase</fullName>
    </alternativeName>
</protein>
<dbReference type="InterPro" id="IPR023148">
    <property type="entry name" value="tRNA_m1G_MeTrfase_C_sf"/>
</dbReference>
<evidence type="ECO:0000256" key="6">
    <source>
        <dbReference type="ARBA" id="ARBA00014679"/>
    </source>
</evidence>
<keyword evidence="10 15" id="KW-0949">S-adenosyl-L-methionine</keyword>
<evidence type="ECO:0000256" key="7">
    <source>
        <dbReference type="ARBA" id="ARBA00022490"/>
    </source>
</evidence>
<dbReference type="HAMAP" id="MF_00605">
    <property type="entry name" value="TrmD"/>
    <property type="match status" value="1"/>
</dbReference>
<dbReference type="Proteomes" id="UP000265916">
    <property type="component" value="Unassembled WGS sequence"/>
</dbReference>
<organism evidence="20 21">
    <name type="scientific">Psittacicella hinzii</name>
    <dbReference type="NCBI Taxonomy" id="2028575"/>
    <lineage>
        <taxon>Bacteria</taxon>
        <taxon>Pseudomonadati</taxon>
        <taxon>Pseudomonadota</taxon>
        <taxon>Gammaproteobacteria</taxon>
        <taxon>Pasteurellales</taxon>
        <taxon>Psittacicellaceae</taxon>
        <taxon>Psittacicella</taxon>
    </lineage>
</organism>
<dbReference type="FunFam" id="3.40.1280.10:FF:000001">
    <property type="entry name" value="tRNA (guanine-N(1)-)-methyltransferase"/>
    <property type="match status" value="1"/>
</dbReference>
<dbReference type="AlphaFoldDB" id="A0A3A1YNX2"/>
<dbReference type="Gene3D" id="1.10.1270.20">
    <property type="entry name" value="tRNA(m1g37)methyltransferase, domain 2"/>
    <property type="match status" value="1"/>
</dbReference>
<keyword evidence="8 15" id="KW-0489">Methyltransferase</keyword>
<evidence type="ECO:0000313" key="20">
    <source>
        <dbReference type="EMBL" id="RIY39862.1"/>
    </source>
</evidence>
<comment type="function">
    <text evidence="1 15 17">Specifically methylates guanosine-37 in various tRNAs.</text>
</comment>
<keyword evidence="11 15" id="KW-0819">tRNA processing</keyword>
<dbReference type="GO" id="GO:0052906">
    <property type="term" value="F:tRNA (guanine(37)-N1)-methyltransferase activity"/>
    <property type="evidence" value="ECO:0007669"/>
    <property type="project" value="UniProtKB-UniRule"/>
</dbReference>
<dbReference type="PIRSF" id="PIRSF000386">
    <property type="entry name" value="tRNA_mtase"/>
    <property type="match status" value="1"/>
</dbReference>
<dbReference type="InterPro" id="IPR029026">
    <property type="entry name" value="tRNA_m1G_MTases_N"/>
</dbReference>
<proteinExistence type="inferred from homology"/>
<feature type="binding site" evidence="15 16">
    <location>
        <begin position="140"/>
        <end position="145"/>
    </location>
    <ligand>
        <name>S-adenosyl-L-methionine</name>
        <dbReference type="ChEBI" id="CHEBI:59789"/>
    </ligand>
</feature>
<dbReference type="EMBL" id="NRJG01000023">
    <property type="protein sequence ID" value="RIY39862.1"/>
    <property type="molecule type" value="Genomic_DNA"/>
</dbReference>
<dbReference type="InterPro" id="IPR029028">
    <property type="entry name" value="Alpha/beta_knot_MTases"/>
</dbReference>
<feature type="binding site" evidence="15 16">
    <location>
        <position position="120"/>
    </location>
    <ligand>
        <name>S-adenosyl-L-methionine</name>
        <dbReference type="ChEBI" id="CHEBI:59789"/>
    </ligand>
</feature>
<accession>A0A3A1YNX2</accession>
<feature type="region of interest" description="Disordered" evidence="18">
    <location>
        <begin position="253"/>
        <end position="276"/>
    </location>
</feature>
<evidence type="ECO:0000256" key="3">
    <source>
        <dbReference type="ARBA" id="ARBA00007630"/>
    </source>
</evidence>
<comment type="catalytic activity">
    <reaction evidence="14 15 17">
        <text>guanosine(37) in tRNA + S-adenosyl-L-methionine = N(1)-methylguanosine(37) in tRNA + S-adenosyl-L-homocysteine + H(+)</text>
        <dbReference type="Rhea" id="RHEA:36899"/>
        <dbReference type="Rhea" id="RHEA-COMP:10145"/>
        <dbReference type="Rhea" id="RHEA-COMP:10147"/>
        <dbReference type="ChEBI" id="CHEBI:15378"/>
        <dbReference type="ChEBI" id="CHEBI:57856"/>
        <dbReference type="ChEBI" id="CHEBI:59789"/>
        <dbReference type="ChEBI" id="CHEBI:73542"/>
        <dbReference type="ChEBI" id="CHEBI:74269"/>
        <dbReference type="EC" id="2.1.1.228"/>
    </reaction>
</comment>
<dbReference type="InterPro" id="IPR002649">
    <property type="entry name" value="tRNA_m1G_MeTrfase_TrmD"/>
</dbReference>
<evidence type="ECO:0000256" key="11">
    <source>
        <dbReference type="ARBA" id="ARBA00022694"/>
    </source>
</evidence>
<sequence>MSQKWFGVLTIFPEMFKAISEWGITKQALQAGLYELETFNLRDYTTDKHKTVDERPFGGGPGMLMKIEPLEKALLHAKQIAATKGLPVKTIFLSPQGKVFNHQASVELAQPDCNYIFICGRYEGVDQRFIDLHADQEWSLGDFVLTGGELGAMMMIDAIIRHIPEALHTKESAEQDSFATGLLDCPHYTRPEVYQGIPVPEVLLSGHHKNIELWRQEQALVRTLERRPELIAKLEVENALSKSQISILAKLRGQPDPFAKKPRRKKGTSASLENKE</sequence>
<gene>
    <name evidence="15" type="primary">trmD</name>
    <name evidence="20" type="ORF">CKF58_01465</name>
</gene>
<evidence type="ECO:0000256" key="2">
    <source>
        <dbReference type="ARBA" id="ARBA00004496"/>
    </source>
</evidence>
<comment type="similarity">
    <text evidence="3 15 17">Belongs to the RNA methyltransferase TrmD family.</text>
</comment>
<comment type="subunit">
    <text evidence="4 15 17">Homodimer.</text>
</comment>
<evidence type="ECO:0000256" key="4">
    <source>
        <dbReference type="ARBA" id="ARBA00011738"/>
    </source>
</evidence>
<evidence type="ECO:0000256" key="9">
    <source>
        <dbReference type="ARBA" id="ARBA00022679"/>
    </source>
</evidence>
<comment type="subcellular location">
    <subcellularLocation>
        <location evidence="2 15 17">Cytoplasm</location>
    </subcellularLocation>
</comment>
<evidence type="ECO:0000256" key="16">
    <source>
        <dbReference type="PIRSR" id="PIRSR000386-1"/>
    </source>
</evidence>
<evidence type="ECO:0000256" key="13">
    <source>
        <dbReference type="ARBA" id="ARBA00033392"/>
    </source>
</evidence>
<keyword evidence="21" id="KW-1185">Reference proteome</keyword>
<evidence type="ECO:0000256" key="15">
    <source>
        <dbReference type="HAMAP-Rule" id="MF_00605"/>
    </source>
</evidence>
<dbReference type="EC" id="2.1.1.228" evidence="5 15"/>
<dbReference type="OrthoDB" id="9807416at2"/>
<dbReference type="InterPro" id="IPR016009">
    <property type="entry name" value="tRNA_MeTrfase_TRMD/TRM10"/>
</dbReference>
<evidence type="ECO:0000256" key="1">
    <source>
        <dbReference type="ARBA" id="ARBA00002634"/>
    </source>
</evidence>
<dbReference type="PANTHER" id="PTHR46417">
    <property type="entry name" value="TRNA (GUANINE-N(1)-)-METHYLTRANSFERASE"/>
    <property type="match status" value="1"/>
</dbReference>
<evidence type="ECO:0000256" key="18">
    <source>
        <dbReference type="SAM" id="MobiDB-lite"/>
    </source>
</evidence>